<keyword evidence="1" id="KW-0812">Transmembrane</keyword>
<sequence length="309" mass="34374">MFLKKTKLVCEAEKSEKFYSLFSAFFSVIAFTLMGEIIGVGILWLIGFTKINESSTMKFLGELIISNFFISLIIFRHVKKEEKRSISGLGFYKKGCIKNYLIGFTVGMLEFMLVVMLLSISGHIKIEQGFITNKIGAFLIILPAWIIQSATEEILSRGWLMNVLGARYNITIGLVVSSLFFAAMHLGNPNMNIIAFLNLFMTGIFFGLYVIKTENLWGVCGIHAAWNAFQGNFFGFEVSGLNIGVGSIMKLKSVGSPMITGGMFGPEGGLACTIVECLISIFLIYIIKKSYNKADKPLYHINKKFNSKG</sequence>
<dbReference type="Proteomes" id="UP001501510">
    <property type="component" value="Unassembled WGS sequence"/>
</dbReference>
<dbReference type="InterPro" id="IPR003675">
    <property type="entry name" value="Rce1/LyrA-like_dom"/>
</dbReference>
<evidence type="ECO:0000313" key="3">
    <source>
        <dbReference type="EMBL" id="GAA0738217.1"/>
    </source>
</evidence>
<feature type="transmembrane region" description="Helical" evidence="1">
    <location>
        <begin position="59"/>
        <end position="78"/>
    </location>
</feature>
<feature type="transmembrane region" description="Helical" evidence="1">
    <location>
        <begin position="268"/>
        <end position="287"/>
    </location>
</feature>
<protein>
    <submittedName>
        <fullName evidence="3">Type II CAAX endopeptidase family protein</fullName>
    </submittedName>
</protein>
<feature type="transmembrane region" description="Helical" evidence="1">
    <location>
        <begin position="193"/>
        <end position="211"/>
    </location>
</feature>
<accession>A0ABP3UP30</accession>
<keyword evidence="4" id="KW-1185">Reference proteome</keyword>
<dbReference type="Pfam" id="PF02517">
    <property type="entry name" value="Rce1-like"/>
    <property type="match status" value="1"/>
</dbReference>
<keyword evidence="1" id="KW-0472">Membrane</keyword>
<comment type="caution">
    <text evidence="3">The sequence shown here is derived from an EMBL/GenBank/DDBJ whole genome shotgun (WGS) entry which is preliminary data.</text>
</comment>
<gene>
    <name evidence="3" type="ORF">GCM10008906_15360</name>
</gene>
<reference evidence="4" key="1">
    <citation type="journal article" date="2019" name="Int. J. Syst. Evol. Microbiol.">
        <title>The Global Catalogue of Microorganisms (GCM) 10K type strain sequencing project: providing services to taxonomists for standard genome sequencing and annotation.</title>
        <authorList>
            <consortium name="The Broad Institute Genomics Platform"/>
            <consortium name="The Broad Institute Genome Sequencing Center for Infectious Disease"/>
            <person name="Wu L."/>
            <person name="Ma J."/>
        </authorList>
    </citation>
    <scope>NUCLEOTIDE SEQUENCE [LARGE SCALE GENOMIC DNA]</scope>
    <source>
        <strain evidence="4">JCM 1407</strain>
    </source>
</reference>
<dbReference type="RefSeq" id="WP_343760494.1">
    <property type="nucleotide sequence ID" value="NZ_BAAACG010000008.1"/>
</dbReference>
<evidence type="ECO:0000256" key="1">
    <source>
        <dbReference type="SAM" id="Phobius"/>
    </source>
</evidence>
<name>A0ABP3UP30_9CLOT</name>
<feature type="transmembrane region" description="Helical" evidence="1">
    <location>
        <begin position="168"/>
        <end position="187"/>
    </location>
</feature>
<dbReference type="PANTHER" id="PTHR39430:SF1">
    <property type="entry name" value="PROTEASE"/>
    <property type="match status" value="1"/>
</dbReference>
<feature type="domain" description="CAAX prenyl protease 2/Lysostaphin resistance protein A-like" evidence="2">
    <location>
        <begin position="137"/>
        <end position="229"/>
    </location>
</feature>
<dbReference type="PANTHER" id="PTHR39430">
    <property type="entry name" value="MEMBRANE-ASSOCIATED PROTEASE-RELATED"/>
    <property type="match status" value="1"/>
</dbReference>
<feature type="transmembrane region" description="Helical" evidence="1">
    <location>
        <begin position="130"/>
        <end position="147"/>
    </location>
</feature>
<organism evidence="3 4">
    <name type="scientific">Clostridium oceanicum</name>
    <dbReference type="NCBI Taxonomy" id="1543"/>
    <lineage>
        <taxon>Bacteria</taxon>
        <taxon>Bacillati</taxon>
        <taxon>Bacillota</taxon>
        <taxon>Clostridia</taxon>
        <taxon>Eubacteriales</taxon>
        <taxon>Clostridiaceae</taxon>
        <taxon>Clostridium</taxon>
    </lineage>
</organism>
<evidence type="ECO:0000313" key="4">
    <source>
        <dbReference type="Proteomes" id="UP001501510"/>
    </source>
</evidence>
<evidence type="ECO:0000259" key="2">
    <source>
        <dbReference type="Pfam" id="PF02517"/>
    </source>
</evidence>
<proteinExistence type="predicted"/>
<keyword evidence="1" id="KW-1133">Transmembrane helix</keyword>
<dbReference type="EMBL" id="BAAACG010000008">
    <property type="protein sequence ID" value="GAA0738217.1"/>
    <property type="molecule type" value="Genomic_DNA"/>
</dbReference>
<feature type="transmembrane region" description="Helical" evidence="1">
    <location>
        <begin position="99"/>
        <end position="124"/>
    </location>
</feature>
<feature type="transmembrane region" description="Helical" evidence="1">
    <location>
        <begin position="21"/>
        <end position="47"/>
    </location>
</feature>